<feature type="compositionally biased region" description="Basic and acidic residues" evidence="1">
    <location>
        <begin position="368"/>
        <end position="383"/>
    </location>
</feature>
<feature type="compositionally biased region" description="Basic and acidic residues" evidence="1">
    <location>
        <begin position="208"/>
        <end position="224"/>
    </location>
</feature>
<comment type="caution">
    <text evidence="2">The sequence shown here is derived from an EMBL/GenBank/DDBJ whole genome shotgun (WGS) entry which is preliminary data.</text>
</comment>
<dbReference type="EMBL" id="JBHFEH010000018">
    <property type="protein sequence ID" value="KAL2053950.1"/>
    <property type="molecule type" value="Genomic_DNA"/>
</dbReference>
<reference evidence="2 3" key="1">
    <citation type="submission" date="2024-09" db="EMBL/GenBank/DDBJ databases">
        <title>Rethinking Asexuality: The Enigmatic Case of Functional Sexual Genes in Lepraria (Stereocaulaceae).</title>
        <authorList>
            <person name="Doellman M."/>
            <person name="Sun Y."/>
            <person name="Barcenas-Pena A."/>
            <person name="Lumbsch H.T."/>
            <person name="Grewe F."/>
        </authorList>
    </citation>
    <scope>NUCLEOTIDE SEQUENCE [LARGE SCALE GENOMIC DNA]</scope>
    <source>
        <strain evidence="2 3">Grewe 0041</strain>
    </source>
</reference>
<feature type="region of interest" description="Disordered" evidence="1">
    <location>
        <begin position="419"/>
        <end position="442"/>
    </location>
</feature>
<feature type="region of interest" description="Disordered" evidence="1">
    <location>
        <begin position="161"/>
        <end position="263"/>
    </location>
</feature>
<sequence>MGLGPRDACLRQHLDCGEDGAPQMRKKAMKLSVDDQEISYYIRCRNPSDNADQPVDLVACPLLDVPFSHDCIAILHTKNSFVWLEAHRRNTSVESSGCGFDGKPNRPSVQTMPSVPGIRAFIPISHAHKFYIGKLTFDIVAKEHEDSPVASPDFLGEHYETKVSQSGDNQRSTRGIKVPDCELSGCEHNIKPETKELGGIHSGGLHQDVAHGRSQTPERPRILDLQDEEMSDESSHKSTAHAYQNGDETEYDSPGSSSPHHAKEDALGDKKIAFSMPLGTSGMNGFVLQEEIQDSPSDQKRKISPPPVEESQDSLAGTIQVAPQPPSTPGPDLKSSLKSKPSLINQASPQSPAESAESSNSMRSTRSAAREEPGQLSIKDRGTRVLFASSTSVGDSKPFTKFLNQQGVKRHNRFLTARCSASAKENSRKRANSSSPSRLGKR</sequence>
<feature type="compositionally biased region" description="Polar residues" evidence="1">
    <location>
        <begin position="432"/>
        <end position="442"/>
    </location>
</feature>
<evidence type="ECO:0000313" key="3">
    <source>
        <dbReference type="Proteomes" id="UP001590951"/>
    </source>
</evidence>
<evidence type="ECO:0000313" key="2">
    <source>
        <dbReference type="EMBL" id="KAL2053950.1"/>
    </source>
</evidence>
<feature type="compositionally biased region" description="Polar residues" evidence="1">
    <location>
        <begin position="162"/>
        <end position="173"/>
    </location>
</feature>
<accession>A0ABR4B875</accession>
<feature type="compositionally biased region" description="Basic and acidic residues" evidence="1">
    <location>
        <begin position="188"/>
        <end position="198"/>
    </location>
</feature>
<dbReference type="Proteomes" id="UP001590951">
    <property type="component" value="Unassembled WGS sequence"/>
</dbReference>
<proteinExistence type="predicted"/>
<feature type="compositionally biased region" description="Low complexity" evidence="1">
    <location>
        <begin position="333"/>
        <end position="361"/>
    </location>
</feature>
<keyword evidence="3" id="KW-1185">Reference proteome</keyword>
<organism evidence="2 3">
    <name type="scientific">Lepraria finkii</name>
    <dbReference type="NCBI Taxonomy" id="1340010"/>
    <lineage>
        <taxon>Eukaryota</taxon>
        <taxon>Fungi</taxon>
        <taxon>Dikarya</taxon>
        <taxon>Ascomycota</taxon>
        <taxon>Pezizomycotina</taxon>
        <taxon>Lecanoromycetes</taxon>
        <taxon>OSLEUM clade</taxon>
        <taxon>Lecanoromycetidae</taxon>
        <taxon>Lecanorales</taxon>
        <taxon>Lecanorineae</taxon>
        <taxon>Stereocaulaceae</taxon>
        <taxon>Lepraria</taxon>
    </lineage>
</organism>
<name>A0ABR4B875_9LECA</name>
<protein>
    <submittedName>
        <fullName evidence="2">Uncharacterized protein</fullName>
    </submittedName>
</protein>
<gene>
    <name evidence="2" type="ORF">ABVK25_005879</name>
</gene>
<evidence type="ECO:0000256" key="1">
    <source>
        <dbReference type="SAM" id="MobiDB-lite"/>
    </source>
</evidence>
<feature type="region of interest" description="Disordered" evidence="1">
    <location>
        <begin position="294"/>
        <end position="383"/>
    </location>
</feature>